<evidence type="ECO:0000256" key="2">
    <source>
        <dbReference type="ARBA" id="ARBA00022475"/>
    </source>
</evidence>
<feature type="transmembrane region" description="Helical" evidence="7">
    <location>
        <begin position="43"/>
        <end position="65"/>
    </location>
</feature>
<gene>
    <name evidence="8" type="ORF">CVE23_19840</name>
</gene>
<comment type="subcellular location">
    <subcellularLocation>
        <location evidence="1">Cell membrane</location>
        <topology evidence="1">Multi-pass membrane protein</topology>
    </subcellularLocation>
</comment>
<dbReference type="KEGG" id="dfn:CVE23_19840"/>
<dbReference type="GO" id="GO:0033228">
    <property type="term" value="P:cysteine export across plasma membrane"/>
    <property type="evidence" value="ECO:0007669"/>
    <property type="project" value="TreeGrafter"/>
</dbReference>
<protein>
    <recommendedName>
        <fullName evidence="10">Multidrug transporter MatE</fullName>
    </recommendedName>
</protein>
<keyword evidence="9" id="KW-1185">Reference proteome</keyword>
<dbReference type="GeneID" id="66566569"/>
<keyword evidence="4" id="KW-0813">Transport</keyword>
<dbReference type="PANTHER" id="PTHR30086">
    <property type="entry name" value="ARGININE EXPORTER PROTEIN ARGO"/>
    <property type="match status" value="1"/>
</dbReference>
<feature type="transmembrane region" description="Helical" evidence="7">
    <location>
        <begin position="71"/>
        <end position="89"/>
    </location>
</feature>
<evidence type="ECO:0000256" key="1">
    <source>
        <dbReference type="ARBA" id="ARBA00004651"/>
    </source>
</evidence>
<evidence type="ECO:0008006" key="10">
    <source>
        <dbReference type="Google" id="ProtNLM"/>
    </source>
</evidence>
<evidence type="ECO:0000313" key="8">
    <source>
        <dbReference type="EMBL" id="ATZ96026.1"/>
    </source>
</evidence>
<feature type="transmembrane region" description="Helical" evidence="7">
    <location>
        <begin position="142"/>
        <end position="165"/>
    </location>
</feature>
<dbReference type="RefSeq" id="WP_100850221.1">
    <property type="nucleotide sequence ID" value="NZ_BMJF01000005.1"/>
</dbReference>
<dbReference type="GO" id="GO:0005886">
    <property type="term" value="C:plasma membrane"/>
    <property type="evidence" value="ECO:0007669"/>
    <property type="project" value="UniProtKB-SubCell"/>
</dbReference>
<keyword evidence="4" id="KW-0029">Amino-acid transport</keyword>
<dbReference type="Pfam" id="PF01810">
    <property type="entry name" value="LysE"/>
    <property type="match status" value="1"/>
</dbReference>
<feature type="transmembrane region" description="Helical" evidence="7">
    <location>
        <begin position="177"/>
        <end position="195"/>
    </location>
</feature>
<feature type="transmembrane region" description="Helical" evidence="7">
    <location>
        <begin position="12"/>
        <end position="31"/>
    </location>
</feature>
<dbReference type="EMBL" id="CP025003">
    <property type="protein sequence ID" value="ATZ96026.1"/>
    <property type="molecule type" value="Genomic_DNA"/>
</dbReference>
<dbReference type="InterPro" id="IPR001123">
    <property type="entry name" value="LeuE-type"/>
</dbReference>
<dbReference type="Proteomes" id="UP000231901">
    <property type="component" value="Chromosome"/>
</dbReference>
<evidence type="ECO:0000256" key="7">
    <source>
        <dbReference type="SAM" id="Phobius"/>
    </source>
</evidence>
<sequence length="202" mass="22663">MIHENEYIKVIFYIALFLSIPGPTNTLLLCSGYTQGFIKSIKLILSEWLGYLLAVSAWGLLFTYLAQHGNLVLSVIKLFSACYVVYLAIKVWRFSLHQISGNITFGTVFITTLLNPKAFLFADSIIPPSAFIYQDSYIQAMFALLLALLPISFIWTYAGTLISLNDASSQRRLKPTLFYRGASLVISLFAASMFYKSASTMF</sequence>
<reference evidence="9" key="1">
    <citation type="journal article" date="2018" name="Genome Announc.">
        <title>Complete genome sequence of a Dickeya fangzhongdai type strain causing bleeding canker of pear tree trunks.</title>
        <authorList>
            <person name="Zhao Y."/>
            <person name="Tian Y."/>
            <person name="Li X."/>
            <person name="Hu B."/>
        </authorList>
    </citation>
    <scope>NUCLEOTIDE SEQUENCE [LARGE SCALE GENOMIC DNA]</scope>
    <source>
        <strain evidence="9">DSM 101947</strain>
    </source>
</reference>
<feature type="transmembrane region" description="Helical" evidence="7">
    <location>
        <begin position="101"/>
        <end position="122"/>
    </location>
</feature>
<name>A0A2K8QRE7_9GAMM</name>
<evidence type="ECO:0000256" key="5">
    <source>
        <dbReference type="ARBA" id="ARBA00022989"/>
    </source>
</evidence>
<accession>A0A2K8QRE7</accession>
<proteinExistence type="predicted"/>
<keyword evidence="5 7" id="KW-1133">Transmembrane helix</keyword>
<dbReference type="AlphaFoldDB" id="A0A2K8QRE7"/>
<keyword evidence="3 7" id="KW-0812">Transmembrane</keyword>
<keyword evidence="2" id="KW-1003">Cell membrane</keyword>
<dbReference type="GO" id="GO:0015171">
    <property type="term" value="F:amino acid transmembrane transporter activity"/>
    <property type="evidence" value="ECO:0007669"/>
    <property type="project" value="TreeGrafter"/>
</dbReference>
<evidence type="ECO:0000256" key="6">
    <source>
        <dbReference type="ARBA" id="ARBA00023136"/>
    </source>
</evidence>
<dbReference type="PANTHER" id="PTHR30086:SF20">
    <property type="entry name" value="ARGININE EXPORTER PROTEIN ARGO-RELATED"/>
    <property type="match status" value="1"/>
</dbReference>
<evidence type="ECO:0000256" key="4">
    <source>
        <dbReference type="ARBA" id="ARBA00022970"/>
    </source>
</evidence>
<evidence type="ECO:0000256" key="3">
    <source>
        <dbReference type="ARBA" id="ARBA00022692"/>
    </source>
</evidence>
<organism evidence="8 9">
    <name type="scientific">Dickeya fangzhongdai</name>
    <dbReference type="NCBI Taxonomy" id="1778540"/>
    <lineage>
        <taxon>Bacteria</taxon>
        <taxon>Pseudomonadati</taxon>
        <taxon>Pseudomonadota</taxon>
        <taxon>Gammaproteobacteria</taxon>
        <taxon>Enterobacterales</taxon>
        <taxon>Pectobacteriaceae</taxon>
        <taxon>Dickeya</taxon>
    </lineage>
</organism>
<evidence type="ECO:0000313" key="9">
    <source>
        <dbReference type="Proteomes" id="UP000231901"/>
    </source>
</evidence>
<keyword evidence="6 7" id="KW-0472">Membrane</keyword>